<dbReference type="PATRIC" id="fig|1276221.3.peg.360"/>
<evidence type="ECO:0000313" key="1">
    <source>
        <dbReference type="EMBL" id="AGR42067.1"/>
    </source>
</evidence>
<sequence length="272" mass="32003">MKKEMIYLPIQEFVQANLDFNIASNRKESEYDFNFTRWKTMIFSSQKLKFVLKYAQSVLQWLSKVVDVQNFSVSIDTTTVDRFNLSIYEFDTHVFNCSLFTNFYLIPEGDWSSKIFEMHFSKFDLRNGELQQKESTSFWKGEEGFEKFVNMLYAIIKEPYKFEKVAPVQWQIDFKDKKLSSSQIRMQIASLVQTGVRPEDPYLTIEQALKIEQGANPELVAQEARSESEAREVINPIWDEAIEQESKYEDLNYAMAKSRGIDLNNTNNKKKK</sequence>
<reference evidence="1 2" key="1">
    <citation type="journal article" date="2013" name="Genome Biol. Evol.">
        <title>Comparison of metabolic capacities and inference of gene content evolution in mosquito-associated Spiroplasma diminutum and S. taiwanense.</title>
        <authorList>
            <person name="Lo W.S."/>
            <person name="Ku C."/>
            <person name="Chen L.L."/>
            <person name="Chang T.H."/>
            <person name="Kuo C.H."/>
        </authorList>
    </citation>
    <scope>NUCLEOTIDE SEQUENCE [LARGE SCALE GENOMIC DNA]</scope>
    <source>
        <strain evidence="1">CUAS-1</strain>
    </source>
</reference>
<dbReference type="STRING" id="1276221.SDIMI_v3c03630"/>
<gene>
    <name evidence="1" type="ORF">SDIMI_v3c03630</name>
</gene>
<organism evidence="1 2">
    <name type="scientific">Spiroplasma diminutum CUAS-1</name>
    <dbReference type="NCBI Taxonomy" id="1276221"/>
    <lineage>
        <taxon>Bacteria</taxon>
        <taxon>Bacillati</taxon>
        <taxon>Mycoplasmatota</taxon>
        <taxon>Mollicutes</taxon>
        <taxon>Entomoplasmatales</taxon>
        <taxon>Spiroplasmataceae</taxon>
        <taxon>Spiroplasma</taxon>
    </lineage>
</organism>
<name>S5M1W9_9MOLU</name>
<dbReference type="HOGENOM" id="CLU_091018_0_0_14"/>
<dbReference type="Proteomes" id="UP000014983">
    <property type="component" value="Chromosome"/>
</dbReference>
<accession>S5M1W9</accession>
<protein>
    <submittedName>
        <fullName evidence="1">Uncharacterized protein</fullName>
    </submittedName>
</protein>
<evidence type="ECO:0000313" key="2">
    <source>
        <dbReference type="Proteomes" id="UP000014983"/>
    </source>
</evidence>
<keyword evidence="2" id="KW-1185">Reference proteome</keyword>
<dbReference type="KEGG" id="sdi:SDIMI_v3c03630"/>
<dbReference type="InParanoid" id="S5M1W9"/>
<dbReference type="EMBL" id="CP005076">
    <property type="protein sequence ID" value="AGR42067.1"/>
    <property type="molecule type" value="Genomic_DNA"/>
</dbReference>
<proteinExistence type="predicted"/>
<dbReference type="OrthoDB" id="388137at2"/>
<dbReference type="RefSeq" id="WP_020836300.1">
    <property type="nucleotide sequence ID" value="NC_021833.1"/>
</dbReference>
<dbReference type="AlphaFoldDB" id="S5M1W9"/>